<sequence length="1652" mass="180950">MEELTEVQYGSVAVPQYLARSYSRSPPPHLGNLNYASHPTELLDALRHHARTIPLSTEKPAHLDTLLSFLQPNSSTSSHPLPARQLAYVEALVALSPQDVDAWEVTAAQGVIWTRDALERLVDILERVAAGTTADSGQAGLDGERGRTTVFGVEVAKWLKGIEEYVARQVEGKTGAKGEGKAVECYSSFEATPRSLHDFRSYHQAAPDFPFSKLDAVDSPRRDVAASTSRRRFRSTTPRRPSLPATAPHRVGRPPSSDPLPVLARITRSWPLAKATNSRRLNPKDPANLLTSSGRRILLFERAEGCMTPPERFVLDESGQRRVKEEDVEVGDGMLGAYGEVEFEADGDAGWRDRAREGKSGVLKEPSPAQKPVLHAKGQQEELNGVVDAQHEAGQPNASAKNGSRRTSPSSQYQRLSANSSGARLPPLTPTPPPAQQQQEKKTVRREAPLIKKAQAWSFRPSSDDEEEEEEVDAPSLKDRKGKGKTVRQVSKKHGHEEQDDELDELDSDTEGMGEASCEKQKDDGDESTQAKVDRRKKKVAAAPAKKRPLPTVKKVGTAPRSAPRKAASSSKGTTKTNKTAKKRVARSCTTSEDDDIDQLATDIEGDIRPPPKKRTRSSSVSTGASHRRKNSTSGTSASSASSPKAGKKAVTAKKSTPAPAKPHKPVKEGSMRSARVSSEAPGVKKEEEGSIEAGTIGFAVQRTEGSRCWPVWILRSDEHGIVFCPLPGTRPIADTESVFCANSLQLVSSSPIVPVPDGTPILPGAKAQALRLAQELAANKRELKKWVARVEKVWAEQEVEQESEVDGLIASTSQLKPSRKPAPGRRKLPLGWDTGHGWPSEDGFFGEGGSQVSRKGKTAVGGLMSSVNGKGTERRMDPVGLEGPPSPDARPPKRPRYFDASVVRLSESSSIAQRKSSTSSSRPKFLSNRQLLPPQRPPSPPARLKPVPQIGSHDTVLAAKPVRHPTPLDLLFGGSDPSLAPSGWSSHSSSFYSPKPEVSPSVSSHRNALPAAQKALFTKVPPPHKAKLFLPQIRHPPRPKPSHQSTPFKPLETVNADSKKETEAAPKDDLFEGDDSMSDGTEANQVDRGKNEVVNRRERGHAASPEERKASDRGTHAQAVEEPKDAHEGSPELFEGVSVSPPKPVLSLQAYRPDATRSASIAGSCCLTIASRHRHTFSRLSRSLSRHTPVYYSDESDGEVVLAPARRPTVSARSTSPDLAAPPVVRKESHKVEIEPTKVKKVENGDKEKAVRKDMKPQPRPPVKVRTEDDWWNIDPDEQLRHVEPPEGWLPAPETSKETGQDKSRILELTLHKVAVPASDVVASTFEDGEWFVGLKVTLVAVKGNAAIVLSGHETELHLLLLPSPPSQPLSHTRIFVPDIGTVFAFSLDSSLAATASDIQLRLMFIDGSTHLPITMSLTRTPTAFAPRHVAFSSTEAGLALSLNVLSAKPPVTPQSAQSTITQRLERIAIDQSEPDGMWIPDPMAVRGHEVADFLPMINGRMGYNFATKLPFASGDRVEVFGDNTLEHMRPFIRAKDDEISRSTSSPESKIVARAQMRWCLLNPYPPSVFKRELACWRYYAPLVHHFQLRFNLSLFLASYFLRHRLITETQLREILHAYDSEVSRIERGKRIGYEEWKRRIAWLKERGKDG</sequence>
<name>A0A511KN53_RHOTO</name>
<feature type="compositionally biased region" description="Basic residues" evidence="1">
    <location>
        <begin position="480"/>
        <end position="494"/>
    </location>
</feature>
<reference evidence="2 3" key="1">
    <citation type="submission" date="2019-07" db="EMBL/GenBank/DDBJ databases">
        <title>Rhodotorula toruloides NBRC10032 genome sequencing.</title>
        <authorList>
            <person name="Shida Y."/>
            <person name="Takaku H."/>
            <person name="Ogasawara W."/>
            <person name="Mori K."/>
        </authorList>
    </citation>
    <scope>NUCLEOTIDE SEQUENCE [LARGE SCALE GENOMIC DNA]</scope>
    <source>
        <strain evidence="2 3">NBRC10032</strain>
    </source>
</reference>
<feature type="compositionally biased region" description="Low complexity" evidence="1">
    <location>
        <begin position="981"/>
        <end position="1005"/>
    </location>
</feature>
<feature type="compositionally biased region" description="Basic and acidic residues" evidence="1">
    <location>
        <begin position="1245"/>
        <end position="1258"/>
    </location>
</feature>
<evidence type="ECO:0000313" key="3">
    <source>
        <dbReference type="Proteomes" id="UP000321518"/>
    </source>
</evidence>
<feature type="compositionally biased region" description="Polar residues" evidence="1">
    <location>
        <begin position="907"/>
        <end position="923"/>
    </location>
</feature>
<feature type="region of interest" description="Disordered" evidence="1">
    <location>
        <begin position="1283"/>
        <end position="1303"/>
    </location>
</feature>
<feature type="compositionally biased region" description="Basic and acidic residues" evidence="1">
    <location>
        <begin position="349"/>
        <end position="359"/>
    </location>
</feature>
<feature type="compositionally biased region" description="Low complexity" evidence="1">
    <location>
        <begin position="559"/>
        <end position="578"/>
    </location>
</feature>
<feature type="region of interest" description="Disordered" evidence="1">
    <location>
        <begin position="1245"/>
        <end position="1267"/>
    </location>
</feature>
<feature type="compositionally biased region" description="Pro residues" evidence="1">
    <location>
        <begin position="935"/>
        <end position="944"/>
    </location>
</feature>
<feature type="region of interest" description="Disordered" evidence="1">
    <location>
        <begin position="1208"/>
        <end position="1232"/>
    </location>
</feature>
<gene>
    <name evidence="2" type="ORF">Rt10032_c17g5816</name>
</gene>
<dbReference type="EMBL" id="BJWK01000017">
    <property type="protein sequence ID" value="GEM11799.1"/>
    <property type="molecule type" value="Genomic_DNA"/>
</dbReference>
<comment type="caution">
    <text evidence="2">The sequence shown here is derived from an EMBL/GenBank/DDBJ whole genome shotgun (WGS) entry which is preliminary data.</text>
</comment>
<feature type="compositionally biased region" description="Basic and acidic residues" evidence="1">
    <location>
        <begin position="1058"/>
        <end position="1071"/>
    </location>
</feature>
<evidence type="ECO:0000256" key="1">
    <source>
        <dbReference type="SAM" id="MobiDB-lite"/>
    </source>
</evidence>
<feature type="compositionally biased region" description="Polar residues" evidence="1">
    <location>
        <begin position="396"/>
        <end position="422"/>
    </location>
</feature>
<protein>
    <submittedName>
        <fullName evidence="2">Proteophosphoglycan ppg4</fullName>
    </submittedName>
</protein>
<organism evidence="2 3">
    <name type="scientific">Rhodotorula toruloides</name>
    <name type="common">Yeast</name>
    <name type="synonym">Rhodosporidium toruloides</name>
    <dbReference type="NCBI Taxonomy" id="5286"/>
    <lineage>
        <taxon>Eukaryota</taxon>
        <taxon>Fungi</taxon>
        <taxon>Dikarya</taxon>
        <taxon>Basidiomycota</taxon>
        <taxon>Pucciniomycotina</taxon>
        <taxon>Microbotryomycetes</taxon>
        <taxon>Sporidiobolales</taxon>
        <taxon>Sporidiobolaceae</taxon>
        <taxon>Rhodotorula</taxon>
    </lineage>
</organism>
<feature type="compositionally biased region" description="Low complexity" evidence="1">
    <location>
        <begin position="632"/>
        <end position="645"/>
    </location>
</feature>
<feature type="compositionally biased region" description="Acidic residues" evidence="1">
    <location>
        <begin position="498"/>
        <end position="512"/>
    </location>
</feature>
<proteinExistence type="predicted"/>
<feature type="compositionally biased region" description="Basic and acidic residues" evidence="1">
    <location>
        <begin position="439"/>
        <end position="450"/>
    </location>
</feature>
<feature type="region of interest" description="Disordered" evidence="1">
    <location>
        <begin position="811"/>
        <end position="949"/>
    </location>
</feature>
<feature type="region of interest" description="Disordered" evidence="1">
    <location>
        <begin position="220"/>
        <end position="260"/>
    </location>
</feature>
<feature type="compositionally biased region" description="Acidic residues" evidence="1">
    <location>
        <begin position="464"/>
        <end position="473"/>
    </location>
</feature>
<accession>A0A511KN53</accession>
<feature type="compositionally biased region" description="Basic and acidic residues" evidence="1">
    <location>
        <begin position="1086"/>
        <end position="1131"/>
    </location>
</feature>
<feature type="compositionally biased region" description="Low complexity" evidence="1">
    <location>
        <begin position="235"/>
        <end position="248"/>
    </location>
</feature>
<feature type="compositionally biased region" description="Basic residues" evidence="1">
    <location>
        <begin position="818"/>
        <end position="829"/>
    </location>
</feature>
<dbReference type="OrthoDB" id="2535473at2759"/>
<feature type="region of interest" description="Disordered" evidence="1">
    <location>
        <begin position="348"/>
        <end position="689"/>
    </location>
</feature>
<evidence type="ECO:0000313" key="2">
    <source>
        <dbReference type="EMBL" id="GEM11799.1"/>
    </source>
</evidence>
<feature type="compositionally biased region" description="Basic residues" evidence="1">
    <location>
        <begin position="534"/>
        <end position="549"/>
    </location>
</feature>
<feature type="region of interest" description="Disordered" evidence="1">
    <location>
        <begin position="981"/>
        <end position="1144"/>
    </location>
</feature>
<dbReference type="Proteomes" id="UP000321518">
    <property type="component" value="Unassembled WGS sequence"/>
</dbReference>